<sequence length="386" mass="41973">MKTKLHLLFFAVLFSLGIQAQTISVTSTLPSTIETGDALDFITDYNTGGVTPYSLIVRLYESDGTTRYGSDQGVVNLVNVSGTETVSINAPLVAGDYVAKVFLEDPSDYSKTFAPDIPLTVTPKVVSVKDSYSFNTDGDSEGWLIGTTGGANPTANVTSGAIVINRGSGAWGTTYIEQSEYKLDPTVHSYVHITYKNLSKPNENNEIGLDWITSGGARSTEVNLPIETSDWSTPMADFKTVSYNLGDNTEWIHSGMSVVADATNFRLYIREAGGSTKSGDLEIDSIIFNDVPPSTLTNNKLKTNLKSVSVYPNPFKDSFSYQFDSNTSQSVNVELFTITGQKIKDIKNATISNNRGTVNTENLSKGMYLVRISSGDIQETKRLIKN</sequence>
<keyword evidence="1 2" id="KW-0732">Signal</keyword>
<keyword evidence="6" id="KW-1185">Reference proteome</keyword>
<dbReference type="AlphaFoldDB" id="A0A5M7AWJ2"/>
<proteinExistence type="predicted"/>
<accession>A0A5M7AWJ2</accession>
<dbReference type="Proteomes" id="UP000322315">
    <property type="component" value="Unassembled WGS sequence"/>
</dbReference>
<evidence type="ECO:0000313" key="6">
    <source>
        <dbReference type="Proteomes" id="UP000315145"/>
    </source>
</evidence>
<feature type="domain" description="Secretion system C-terminal sorting" evidence="3">
    <location>
        <begin position="310"/>
        <end position="384"/>
    </location>
</feature>
<protein>
    <submittedName>
        <fullName evidence="4">T9SS type A sorting domain-containing protein</fullName>
    </submittedName>
</protein>
<name>A0A5M7AWJ2_9FLAO</name>
<feature type="chain" id="PRO_5024435437" evidence="2">
    <location>
        <begin position="21"/>
        <end position="386"/>
    </location>
</feature>
<dbReference type="EMBL" id="VMBF01000010">
    <property type="protein sequence ID" value="TSJ73140.1"/>
    <property type="molecule type" value="Genomic_DNA"/>
</dbReference>
<comment type="caution">
    <text evidence="4">The sequence shown here is derived from an EMBL/GenBank/DDBJ whole genome shotgun (WGS) entry which is preliminary data.</text>
</comment>
<dbReference type="NCBIfam" id="TIGR04183">
    <property type="entry name" value="Por_Secre_tail"/>
    <property type="match status" value="1"/>
</dbReference>
<reference evidence="4 7" key="1">
    <citation type="journal article" date="2015" name="Int. J. Syst. Evol. Microbiol.">
        <title>Algibacter amylolyticus sp. nov., isolated from intertidal sediment.</title>
        <authorList>
            <person name="Zhang D.C."/>
            <person name="Wu J."/>
            <person name="Neuner K."/>
            <person name="Yao J."/>
            <person name="Margesin R."/>
        </authorList>
    </citation>
    <scope>NUCLEOTIDE SEQUENCE [LARGE SCALE GENOMIC DNA]</scope>
    <source>
        <strain evidence="4 7">RU-4-M-4</strain>
    </source>
</reference>
<reference evidence="5 6" key="2">
    <citation type="submission" date="2019-07" db="EMBL/GenBank/DDBJ databases">
        <title>Algibacter marinivivus sp. nov., isolated from the surface of a marine red alga.</title>
        <authorList>
            <person name="Zhong X."/>
            <person name="Xu W."/>
            <person name="Zhang Y."/>
            <person name="Zhang Q."/>
            <person name="Du Z."/>
        </authorList>
    </citation>
    <scope>NUCLEOTIDE SEQUENCE [LARGE SCALE GENOMIC DNA]</scope>
    <source>
        <strain evidence="5 6">RU-4-M-4</strain>
    </source>
</reference>
<dbReference type="EMBL" id="VWRS01000010">
    <property type="protein sequence ID" value="KAA5821856.1"/>
    <property type="molecule type" value="Genomic_DNA"/>
</dbReference>
<dbReference type="Pfam" id="PF18962">
    <property type="entry name" value="Por_Secre_tail"/>
    <property type="match status" value="1"/>
</dbReference>
<reference evidence="4" key="3">
    <citation type="submission" date="2019-09" db="EMBL/GenBank/DDBJ databases">
        <authorList>
            <person name="Zhang D.-C."/>
        </authorList>
    </citation>
    <scope>NUCLEOTIDE SEQUENCE</scope>
    <source>
        <strain evidence="4">RU-4-M-4</strain>
    </source>
</reference>
<dbReference type="InterPro" id="IPR026444">
    <property type="entry name" value="Secre_tail"/>
</dbReference>
<evidence type="ECO:0000313" key="7">
    <source>
        <dbReference type="Proteomes" id="UP000322315"/>
    </source>
</evidence>
<evidence type="ECO:0000256" key="2">
    <source>
        <dbReference type="SAM" id="SignalP"/>
    </source>
</evidence>
<dbReference type="RefSeq" id="WP_144117788.1">
    <property type="nucleotide sequence ID" value="NZ_JACHGE010000008.1"/>
</dbReference>
<dbReference type="OrthoDB" id="8901262at2"/>
<organism evidence="4 7">
    <name type="scientific">Algibacter amylolyticus</name>
    <dbReference type="NCBI Taxonomy" id="1608400"/>
    <lineage>
        <taxon>Bacteria</taxon>
        <taxon>Pseudomonadati</taxon>
        <taxon>Bacteroidota</taxon>
        <taxon>Flavobacteriia</taxon>
        <taxon>Flavobacteriales</taxon>
        <taxon>Flavobacteriaceae</taxon>
        <taxon>Algibacter</taxon>
    </lineage>
</organism>
<evidence type="ECO:0000313" key="5">
    <source>
        <dbReference type="EMBL" id="TSJ73140.1"/>
    </source>
</evidence>
<evidence type="ECO:0000256" key="1">
    <source>
        <dbReference type="ARBA" id="ARBA00022729"/>
    </source>
</evidence>
<evidence type="ECO:0000313" key="4">
    <source>
        <dbReference type="EMBL" id="KAA5821856.1"/>
    </source>
</evidence>
<feature type="signal peptide" evidence="2">
    <location>
        <begin position="1"/>
        <end position="20"/>
    </location>
</feature>
<gene>
    <name evidence="4" type="ORF">F2B50_15225</name>
    <name evidence="5" type="ORF">FPF71_15225</name>
</gene>
<dbReference type="Proteomes" id="UP000315145">
    <property type="component" value="Unassembled WGS sequence"/>
</dbReference>
<evidence type="ECO:0000259" key="3">
    <source>
        <dbReference type="Pfam" id="PF18962"/>
    </source>
</evidence>